<proteinExistence type="predicted"/>
<reference evidence="1" key="1">
    <citation type="journal article" date="2023" name="Insect Mol. Biol.">
        <title>Genome sequencing provides insights into the evolution of gene families encoding plant cell wall-degrading enzymes in longhorned beetles.</title>
        <authorList>
            <person name="Shin N.R."/>
            <person name="Okamura Y."/>
            <person name="Kirsch R."/>
            <person name="Pauchet Y."/>
        </authorList>
    </citation>
    <scope>NUCLEOTIDE SEQUENCE</scope>
    <source>
        <strain evidence="1">RBIC_L_NR</strain>
    </source>
</reference>
<dbReference type="Proteomes" id="UP001162156">
    <property type="component" value="Unassembled WGS sequence"/>
</dbReference>
<gene>
    <name evidence="1" type="ORF">NQ314_005861</name>
</gene>
<dbReference type="AlphaFoldDB" id="A0AAV8ZF04"/>
<evidence type="ECO:0000313" key="2">
    <source>
        <dbReference type="Proteomes" id="UP001162156"/>
    </source>
</evidence>
<name>A0AAV8ZF04_9CUCU</name>
<dbReference type="EMBL" id="JANEYF010001597">
    <property type="protein sequence ID" value="KAJ8961959.1"/>
    <property type="molecule type" value="Genomic_DNA"/>
</dbReference>
<accession>A0AAV8ZF04</accession>
<comment type="caution">
    <text evidence="1">The sequence shown here is derived from an EMBL/GenBank/DDBJ whole genome shotgun (WGS) entry which is preliminary data.</text>
</comment>
<sequence>MCSYLLRLRLEMHNEINPDGWSNVDDEMNMYEDLPVDIRDLLDSPCPQNDTVEMMNMANMRDNGKREFIPYGTNIISSIWSNDQDVCYDNEDDAEVDSSDSDSMLDFKFSSITIDNEADTDGLLPSTVIGRCENEVKRKSLFLERFQSLQGDWKKAETFTEEECFENENLLNHIAVSLMKINHNKEKSCFTEIVPRSHSSLQIFNPFSKTASMFSFNSMCNLGSEKENEDLLTSELSHFKPISDKTENRNQGQYADGTSFFVSNNLDKVVYKRSASGLMMLENEYGQSKKYLEYKLEDSPSPDMEFVLKFSICQNDKACQTEEASELDFDTIGETRGKPKPNLDSSVESAEECQCICPTGENIETTMDNSPINYPVHLTRPESMLGEILWKYETTTCEKCNNNVTWNADWLRNSQVESKWDNQSLRNIWSNGEVRTFFHFYF</sequence>
<keyword evidence="2" id="KW-1185">Reference proteome</keyword>
<protein>
    <submittedName>
        <fullName evidence="1">Uncharacterized protein</fullName>
    </submittedName>
</protein>
<evidence type="ECO:0000313" key="1">
    <source>
        <dbReference type="EMBL" id="KAJ8961959.1"/>
    </source>
</evidence>
<organism evidence="1 2">
    <name type="scientific">Rhamnusium bicolor</name>
    <dbReference type="NCBI Taxonomy" id="1586634"/>
    <lineage>
        <taxon>Eukaryota</taxon>
        <taxon>Metazoa</taxon>
        <taxon>Ecdysozoa</taxon>
        <taxon>Arthropoda</taxon>
        <taxon>Hexapoda</taxon>
        <taxon>Insecta</taxon>
        <taxon>Pterygota</taxon>
        <taxon>Neoptera</taxon>
        <taxon>Endopterygota</taxon>
        <taxon>Coleoptera</taxon>
        <taxon>Polyphaga</taxon>
        <taxon>Cucujiformia</taxon>
        <taxon>Chrysomeloidea</taxon>
        <taxon>Cerambycidae</taxon>
        <taxon>Lepturinae</taxon>
        <taxon>Rhagiini</taxon>
        <taxon>Rhamnusium</taxon>
    </lineage>
</organism>